<protein>
    <submittedName>
        <fullName evidence="2">ATP synthase F0 subunit 8</fullName>
    </submittedName>
</protein>
<proteinExistence type="predicted"/>
<keyword evidence="1" id="KW-0812">Transmembrane</keyword>
<dbReference type="AlphaFoldDB" id="A0A9E9FWJ5"/>
<geneLocation type="mitochondrion" evidence="2"/>
<dbReference type="EMBL" id="ON951646">
    <property type="protein sequence ID" value="WAQ70305.1"/>
    <property type="molecule type" value="Genomic_DNA"/>
</dbReference>
<evidence type="ECO:0000256" key="1">
    <source>
        <dbReference type="SAM" id="Phobius"/>
    </source>
</evidence>
<keyword evidence="1" id="KW-1133">Transmembrane helix</keyword>
<reference evidence="2" key="1">
    <citation type="submission" date="2022-07" db="EMBL/GenBank/DDBJ databases">
        <authorList>
            <person name="Liu H."/>
            <person name="Ye W."/>
        </authorList>
    </citation>
    <scope>NUCLEOTIDE SEQUENCE</scope>
</reference>
<name>A0A9E9FWJ5_9ARAC</name>
<organism evidence="2">
    <name type="scientific">Lycosa sp</name>
    <dbReference type="NCBI Taxonomy" id="3013955"/>
    <lineage>
        <taxon>Eukaryota</taxon>
        <taxon>Metazoa</taxon>
        <taxon>Ecdysozoa</taxon>
        <taxon>Arthropoda</taxon>
        <taxon>Chelicerata</taxon>
        <taxon>Arachnida</taxon>
        <taxon>Araneae</taxon>
        <taxon>Araneomorphae</taxon>
        <taxon>Entelegynae</taxon>
        <taxon>Lycosoidea</taxon>
        <taxon>Lycosidae</taxon>
        <taxon>Lycosa</taxon>
    </lineage>
</organism>
<keyword evidence="1" id="KW-0472">Membrane</keyword>
<evidence type="ECO:0000313" key="2">
    <source>
        <dbReference type="EMBL" id="WAQ70305.1"/>
    </source>
</evidence>
<sequence>MPFYWINSVFMVLCIILTSVFFYFYKNMENMKLGRGGIFSVGYSFMW</sequence>
<keyword evidence="2" id="KW-0496">Mitochondrion</keyword>
<feature type="transmembrane region" description="Helical" evidence="1">
    <location>
        <begin position="6"/>
        <end position="25"/>
    </location>
</feature>
<gene>
    <name evidence="2" type="primary">ATP8</name>
</gene>
<accession>A0A9E9FWJ5</accession>